<dbReference type="Proteomes" id="UP000034324">
    <property type="component" value="Unassembled WGS sequence"/>
</dbReference>
<evidence type="ECO:0000256" key="2">
    <source>
        <dbReference type="ARBA" id="ARBA00002803"/>
    </source>
</evidence>
<dbReference type="InterPro" id="IPR023366">
    <property type="entry name" value="ATP_synth_asu-like_sf"/>
</dbReference>
<keyword evidence="7" id="KW-0808">Transferase</keyword>
<feature type="repeat" description="Lumazine-binding" evidence="10">
    <location>
        <begin position="91"/>
        <end position="183"/>
    </location>
</feature>
<feature type="domain" description="Lumazine-binding" evidence="11">
    <location>
        <begin position="1"/>
        <end position="90"/>
    </location>
</feature>
<evidence type="ECO:0000256" key="5">
    <source>
        <dbReference type="ARBA" id="ARBA00013950"/>
    </source>
</evidence>
<comment type="caution">
    <text evidence="12">The sequence shown here is derived from an EMBL/GenBank/DDBJ whole genome shotgun (WGS) entry which is preliminary data.</text>
</comment>
<organism evidence="12 13">
    <name type="scientific">Candidatus Daviesbacteria bacterium GW2011_GWF2_38_6</name>
    <dbReference type="NCBI Taxonomy" id="1618432"/>
    <lineage>
        <taxon>Bacteria</taxon>
        <taxon>Candidatus Daviesiibacteriota</taxon>
    </lineage>
</organism>
<dbReference type="EMBL" id="LBVC01000008">
    <property type="protein sequence ID" value="KKQ78914.1"/>
    <property type="molecule type" value="Genomic_DNA"/>
</dbReference>
<evidence type="ECO:0000256" key="8">
    <source>
        <dbReference type="ARBA" id="ARBA00022737"/>
    </source>
</evidence>
<dbReference type="GO" id="GO:0009231">
    <property type="term" value="P:riboflavin biosynthetic process"/>
    <property type="evidence" value="ECO:0007669"/>
    <property type="project" value="UniProtKB-KW"/>
</dbReference>
<feature type="domain" description="Lumazine-binding" evidence="11">
    <location>
        <begin position="91"/>
        <end position="183"/>
    </location>
</feature>
<dbReference type="PROSITE" id="PS51177">
    <property type="entry name" value="LUMAZINE_BIND"/>
    <property type="match status" value="2"/>
</dbReference>
<evidence type="ECO:0000256" key="10">
    <source>
        <dbReference type="PROSITE-ProRule" id="PRU00524"/>
    </source>
</evidence>
<dbReference type="AlphaFoldDB" id="A0A0G0MZ56"/>
<protein>
    <recommendedName>
        <fullName evidence="5 9">Riboflavin synthase</fullName>
        <ecNumber evidence="4 9">2.5.1.9</ecNumber>
    </recommendedName>
</protein>
<feature type="repeat" description="Lumazine-binding" evidence="10">
    <location>
        <begin position="1"/>
        <end position="90"/>
    </location>
</feature>
<proteinExistence type="predicted"/>
<dbReference type="PANTHER" id="PTHR21098:SF12">
    <property type="entry name" value="RIBOFLAVIN SYNTHASE"/>
    <property type="match status" value="1"/>
</dbReference>
<comment type="catalytic activity">
    <reaction evidence="1">
        <text>2 6,7-dimethyl-8-(1-D-ribityl)lumazine + H(+) = 5-amino-6-(D-ribitylamino)uracil + riboflavin</text>
        <dbReference type="Rhea" id="RHEA:20772"/>
        <dbReference type="ChEBI" id="CHEBI:15378"/>
        <dbReference type="ChEBI" id="CHEBI:15934"/>
        <dbReference type="ChEBI" id="CHEBI:57986"/>
        <dbReference type="ChEBI" id="CHEBI:58201"/>
        <dbReference type="EC" id="2.5.1.9"/>
    </reaction>
</comment>
<dbReference type="InterPro" id="IPR001783">
    <property type="entry name" value="Lumazine-bd"/>
</dbReference>
<dbReference type="EC" id="2.5.1.9" evidence="4 9"/>
<dbReference type="CDD" id="cd00402">
    <property type="entry name" value="Riboflavin_synthase_like"/>
    <property type="match status" value="1"/>
</dbReference>
<dbReference type="NCBIfam" id="TIGR00187">
    <property type="entry name" value="ribE"/>
    <property type="match status" value="1"/>
</dbReference>
<comment type="function">
    <text evidence="2">Catalyzes the dismutation of two molecules of 6,7-dimethyl-8-ribityllumazine, resulting in the formation of riboflavin and 5-amino-6-(D-ribitylamino)uracil.</text>
</comment>
<evidence type="ECO:0000259" key="11">
    <source>
        <dbReference type="PROSITE" id="PS51177"/>
    </source>
</evidence>
<dbReference type="SUPFAM" id="SSF63380">
    <property type="entry name" value="Riboflavin synthase domain-like"/>
    <property type="match status" value="2"/>
</dbReference>
<sequence length="190" mass="20606">MFTGIITNLGKVITKTNQTLTISTTGKFLSKLQKGTSVAVNGACLTVVNVQKKAFTVDLMPETIKRTNILQAELVNLELPATPQSFLSGHLVQGHVDGIGKIEKITSQILKVTTAPNLTQYLIEKGSVSVNGISLTVIEAGKNYFTIGIIPHTFTQTNLHTLKKGGYINIEVDILAKYVKKYCHCGNFVS</sequence>
<dbReference type="NCBIfam" id="NF006767">
    <property type="entry name" value="PRK09289.1"/>
    <property type="match status" value="1"/>
</dbReference>
<gene>
    <name evidence="12" type="ORF">US99_C0008G0003</name>
</gene>
<keyword evidence="6" id="KW-0686">Riboflavin biosynthesis</keyword>
<dbReference type="PANTHER" id="PTHR21098">
    <property type="entry name" value="RIBOFLAVIN SYNTHASE ALPHA CHAIN"/>
    <property type="match status" value="1"/>
</dbReference>
<evidence type="ECO:0000313" key="12">
    <source>
        <dbReference type="EMBL" id="KKQ78914.1"/>
    </source>
</evidence>
<dbReference type="Gene3D" id="2.40.30.20">
    <property type="match status" value="2"/>
</dbReference>
<dbReference type="PATRIC" id="fig|1618432.3.peg.126"/>
<evidence type="ECO:0000256" key="6">
    <source>
        <dbReference type="ARBA" id="ARBA00022619"/>
    </source>
</evidence>
<name>A0A0G0MZ56_9BACT</name>
<evidence type="ECO:0000256" key="3">
    <source>
        <dbReference type="ARBA" id="ARBA00004887"/>
    </source>
</evidence>
<keyword evidence="8" id="KW-0677">Repeat</keyword>
<comment type="pathway">
    <text evidence="3">Cofactor biosynthesis; riboflavin biosynthesis; riboflavin from 2-hydroxy-3-oxobutyl phosphate and 5-amino-6-(D-ribitylamino)uracil: step 2/2.</text>
</comment>
<evidence type="ECO:0000256" key="7">
    <source>
        <dbReference type="ARBA" id="ARBA00022679"/>
    </source>
</evidence>
<reference evidence="12 13" key="1">
    <citation type="journal article" date="2015" name="Nature">
        <title>rRNA introns, odd ribosomes, and small enigmatic genomes across a large radiation of phyla.</title>
        <authorList>
            <person name="Brown C.T."/>
            <person name="Hug L.A."/>
            <person name="Thomas B.C."/>
            <person name="Sharon I."/>
            <person name="Castelle C.J."/>
            <person name="Singh A."/>
            <person name="Wilkins M.J."/>
            <person name="Williams K.H."/>
            <person name="Banfield J.F."/>
        </authorList>
    </citation>
    <scope>NUCLEOTIDE SEQUENCE [LARGE SCALE GENOMIC DNA]</scope>
</reference>
<evidence type="ECO:0000256" key="4">
    <source>
        <dbReference type="ARBA" id="ARBA00012827"/>
    </source>
</evidence>
<dbReference type="GO" id="GO:0004746">
    <property type="term" value="F:riboflavin synthase activity"/>
    <property type="evidence" value="ECO:0007669"/>
    <property type="project" value="UniProtKB-UniRule"/>
</dbReference>
<evidence type="ECO:0000256" key="1">
    <source>
        <dbReference type="ARBA" id="ARBA00000968"/>
    </source>
</evidence>
<dbReference type="InterPro" id="IPR026017">
    <property type="entry name" value="Lumazine-bd_dom"/>
</dbReference>
<evidence type="ECO:0000256" key="9">
    <source>
        <dbReference type="NCBIfam" id="TIGR00187"/>
    </source>
</evidence>
<accession>A0A0G0MZ56</accession>
<evidence type="ECO:0000313" key="13">
    <source>
        <dbReference type="Proteomes" id="UP000034324"/>
    </source>
</evidence>
<dbReference type="Pfam" id="PF00677">
    <property type="entry name" value="Lum_binding"/>
    <property type="match status" value="2"/>
</dbReference>
<dbReference type="PIRSF" id="PIRSF000498">
    <property type="entry name" value="Riboflavin_syn_A"/>
    <property type="match status" value="1"/>
</dbReference>
<dbReference type="InterPro" id="IPR017938">
    <property type="entry name" value="Riboflavin_synthase-like_b-brl"/>
</dbReference>